<accession>A0A7S2Z5P6</accession>
<gene>
    <name evidence="1" type="ORF">CLAU1311_LOCUS6880</name>
</gene>
<reference evidence="1" key="1">
    <citation type="submission" date="2021-01" db="EMBL/GenBank/DDBJ databases">
        <authorList>
            <person name="Corre E."/>
            <person name="Pelletier E."/>
            <person name="Niang G."/>
            <person name="Scheremetjew M."/>
            <person name="Finn R."/>
            <person name="Kale V."/>
            <person name="Holt S."/>
            <person name="Cochrane G."/>
            <person name="Meng A."/>
            <person name="Brown T."/>
            <person name="Cohen L."/>
        </authorList>
    </citation>
    <scope>NUCLEOTIDE SEQUENCE</scope>
    <source>
        <strain evidence="1">RCC856</strain>
    </source>
</reference>
<name>A0A7S2Z5P6_9CHLO</name>
<proteinExistence type="predicted"/>
<organism evidence="1">
    <name type="scientific">Chloropicon laureae</name>
    <dbReference type="NCBI Taxonomy" id="464258"/>
    <lineage>
        <taxon>Eukaryota</taxon>
        <taxon>Viridiplantae</taxon>
        <taxon>Chlorophyta</taxon>
        <taxon>Chloropicophyceae</taxon>
        <taxon>Chloropicales</taxon>
        <taxon>Chloropicaceae</taxon>
        <taxon>Chloropicon</taxon>
    </lineage>
</organism>
<protein>
    <submittedName>
        <fullName evidence="1">Uncharacterized protein</fullName>
    </submittedName>
</protein>
<evidence type="ECO:0000313" key="1">
    <source>
        <dbReference type="EMBL" id="CAE0024219.1"/>
    </source>
</evidence>
<sequence>MAAMGTMAGKGKERLSREELLAIQQLALDALGAILADPEVLGRAKQDRGLKASLLFHAHAPASASLNAPAWEGAGEGAPRGLDAKAGGLRTTAAKLLQELGHN</sequence>
<dbReference type="EMBL" id="HBHU01010585">
    <property type="protein sequence ID" value="CAE0024219.1"/>
    <property type="molecule type" value="Transcribed_RNA"/>
</dbReference>
<dbReference type="AlphaFoldDB" id="A0A7S2Z5P6"/>